<keyword evidence="3" id="KW-1185">Reference proteome</keyword>
<sequence length="428" mass="50089">MTKMHLKTLGFKNARTQANLTESEKARLFSSKSPCIEVATFHVDRPQQFFLRSVDEIKDFFQKDFLESTCDAIIVLRQSSSWGHFYATSDMFQDMFATLDIFPDFLDFLRGFGFKMRSEDENFGGYREKPSARSFDFLTICEEFMYNLRYAAKHGRQRRNPWAIRHMAIYHRFNLNTQSSLWILLQPSEDSYNDLKKLYHDTDCRGQSGHRGLLHELFFWDVEGNWREYINYLQKELLVLEDKALLSRVGQKSKVDYELAFADCQDVQSLRNMMQKCRAGVKITQEAVAGFEWFLNNSRADKEANMDQSFFRSYNSLLRNHCQSIEDLLESSRGISQILFEILRYRNDETLIGVNNALRSNGEDMKIIAGATKDENEKVTSILAETRKDSHLMKILTFVAMIYLPATLIAQPSTARLRTKHHIFSWKR</sequence>
<dbReference type="AlphaFoldDB" id="A0A9P4QWI7"/>
<dbReference type="Pfam" id="PF26616">
    <property type="entry name" value="CorA-like"/>
    <property type="match status" value="1"/>
</dbReference>
<comment type="caution">
    <text evidence="2">The sequence shown here is derived from an EMBL/GenBank/DDBJ whole genome shotgun (WGS) entry which is preliminary data.</text>
</comment>
<protein>
    <recommendedName>
        <fullName evidence="1">CorA-like transporter domain-containing protein</fullName>
    </recommendedName>
</protein>
<feature type="domain" description="CorA-like transporter" evidence="1">
    <location>
        <begin position="15"/>
        <end position="241"/>
    </location>
</feature>
<evidence type="ECO:0000259" key="1">
    <source>
        <dbReference type="Pfam" id="PF26616"/>
    </source>
</evidence>
<accession>A0A9P4QWI7</accession>
<dbReference type="EMBL" id="ML996171">
    <property type="protein sequence ID" value="KAF2732805.1"/>
    <property type="molecule type" value="Genomic_DNA"/>
</dbReference>
<gene>
    <name evidence="2" type="ORF">EJ04DRAFT_565675</name>
</gene>
<reference evidence="2" key="1">
    <citation type="journal article" date="2020" name="Stud. Mycol.">
        <title>101 Dothideomycetes genomes: a test case for predicting lifestyles and emergence of pathogens.</title>
        <authorList>
            <person name="Haridas S."/>
            <person name="Albert R."/>
            <person name="Binder M."/>
            <person name="Bloem J."/>
            <person name="Labutti K."/>
            <person name="Salamov A."/>
            <person name="Andreopoulos B."/>
            <person name="Baker S."/>
            <person name="Barry K."/>
            <person name="Bills G."/>
            <person name="Bluhm B."/>
            <person name="Cannon C."/>
            <person name="Castanera R."/>
            <person name="Culley D."/>
            <person name="Daum C."/>
            <person name="Ezra D."/>
            <person name="Gonzalez J."/>
            <person name="Henrissat B."/>
            <person name="Kuo A."/>
            <person name="Liang C."/>
            <person name="Lipzen A."/>
            <person name="Lutzoni F."/>
            <person name="Magnuson J."/>
            <person name="Mondo S."/>
            <person name="Nolan M."/>
            <person name="Ohm R."/>
            <person name="Pangilinan J."/>
            <person name="Park H.-J."/>
            <person name="Ramirez L."/>
            <person name="Alfaro M."/>
            <person name="Sun H."/>
            <person name="Tritt A."/>
            <person name="Yoshinaga Y."/>
            <person name="Zwiers L.-H."/>
            <person name="Turgeon B."/>
            <person name="Goodwin S."/>
            <person name="Spatafora J."/>
            <person name="Crous P."/>
            <person name="Grigoriev I."/>
        </authorList>
    </citation>
    <scope>NUCLEOTIDE SEQUENCE</scope>
    <source>
        <strain evidence="2">CBS 125425</strain>
    </source>
</reference>
<evidence type="ECO:0000313" key="2">
    <source>
        <dbReference type="EMBL" id="KAF2732805.1"/>
    </source>
</evidence>
<dbReference type="InterPro" id="IPR058257">
    <property type="entry name" value="CorA-like_dom"/>
</dbReference>
<dbReference type="OrthoDB" id="5396681at2759"/>
<proteinExistence type="predicted"/>
<organism evidence="2 3">
    <name type="scientific">Polyplosphaeria fusca</name>
    <dbReference type="NCBI Taxonomy" id="682080"/>
    <lineage>
        <taxon>Eukaryota</taxon>
        <taxon>Fungi</taxon>
        <taxon>Dikarya</taxon>
        <taxon>Ascomycota</taxon>
        <taxon>Pezizomycotina</taxon>
        <taxon>Dothideomycetes</taxon>
        <taxon>Pleosporomycetidae</taxon>
        <taxon>Pleosporales</taxon>
        <taxon>Tetraplosphaeriaceae</taxon>
        <taxon>Polyplosphaeria</taxon>
    </lineage>
</organism>
<dbReference type="Proteomes" id="UP000799444">
    <property type="component" value="Unassembled WGS sequence"/>
</dbReference>
<evidence type="ECO:0000313" key="3">
    <source>
        <dbReference type="Proteomes" id="UP000799444"/>
    </source>
</evidence>
<name>A0A9P4QWI7_9PLEO</name>